<keyword evidence="3" id="KW-1185">Reference proteome</keyword>
<feature type="region of interest" description="Disordered" evidence="1">
    <location>
        <begin position="15"/>
        <end position="115"/>
    </location>
</feature>
<feature type="compositionally biased region" description="Basic residues" evidence="1">
    <location>
        <begin position="28"/>
        <end position="37"/>
    </location>
</feature>
<comment type="caution">
    <text evidence="2">The sequence shown here is derived from an EMBL/GenBank/DDBJ whole genome shotgun (WGS) entry which is preliminary data.</text>
</comment>
<feature type="compositionally biased region" description="Basic and acidic residues" evidence="1">
    <location>
        <begin position="15"/>
        <end position="27"/>
    </location>
</feature>
<sequence length="115" mass="13258">MSKCVPTLKAREANRFSQRQDGRCESRRVKKKRAVSRARREPRAAFGTRTSLFGDEQAEDGTTEQPRRTGVNGALQPTTKFNSCGRLYRGSLHRRQKKNRLRGRQLVSVHPSRYK</sequence>
<evidence type="ECO:0000313" key="2">
    <source>
        <dbReference type="EMBL" id="TGZ56523.1"/>
    </source>
</evidence>
<dbReference type="Proteomes" id="UP000310200">
    <property type="component" value="Unassembled WGS sequence"/>
</dbReference>
<dbReference type="EMBL" id="QBLH01000329">
    <property type="protein sequence ID" value="TGZ56523.1"/>
    <property type="molecule type" value="Genomic_DNA"/>
</dbReference>
<reference evidence="2 3" key="1">
    <citation type="journal article" date="2019" name="Philos. Trans. R. Soc. Lond., B, Biol. Sci.">
        <title>Ant behaviour and brain gene expression of defending hosts depend on the ecological success of the intruding social parasite.</title>
        <authorList>
            <person name="Kaur R."/>
            <person name="Stoldt M."/>
            <person name="Jongepier E."/>
            <person name="Feldmeyer B."/>
            <person name="Menzel F."/>
            <person name="Bornberg-Bauer E."/>
            <person name="Foitzik S."/>
        </authorList>
    </citation>
    <scope>NUCLEOTIDE SEQUENCE [LARGE SCALE GENOMIC DNA]</scope>
    <source>
        <tissue evidence="2">Whole body</tissue>
    </source>
</reference>
<evidence type="ECO:0000256" key="1">
    <source>
        <dbReference type="SAM" id="MobiDB-lite"/>
    </source>
</evidence>
<protein>
    <submittedName>
        <fullName evidence="2">Uncharacterized protein</fullName>
    </submittedName>
</protein>
<accession>A0A4S2L1G3</accession>
<organism evidence="2 3">
    <name type="scientific">Temnothorax longispinosus</name>
    <dbReference type="NCBI Taxonomy" id="300112"/>
    <lineage>
        <taxon>Eukaryota</taxon>
        <taxon>Metazoa</taxon>
        <taxon>Ecdysozoa</taxon>
        <taxon>Arthropoda</taxon>
        <taxon>Hexapoda</taxon>
        <taxon>Insecta</taxon>
        <taxon>Pterygota</taxon>
        <taxon>Neoptera</taxon>
        <taxon>Endopterygota</taxon>
        <taxon>Hymenoptera</taxon>
        <taxon>Apocrita</taxon>
        <taxon>Aculeata</taxon>
        <taxon>Formicoidea</taxon>
        <taxon>Formicidae</taxon>
        <taxon>Myrmicinae</taxon>
        <taxon>Temnothorax</taxon>
    </lineage>
</organism>
<feature type="compositionally biased region" description="Basic residues" evidence="1">
    <location>
        <begin position="91"/>
        <end position="103"/>
    </location>
</feature>
<gene>
    <name evidence="2" type="ORF">DBV15_10547</name>
</gene>
<proteinExistence type="predicted"/>
<evidence type="ECO:0000313" key="3">
    <source>
        <dbReference type="Proteomes" id="UP000310200"/>
    </source>
</evidence>
<dbReference type="AlphaFoldDB" id="A0A4S2L1G3"/>
<name>A0A4S2L1G3_9HYME</name>